<name>A0A6A5KDP1_9PLEO</name>
<dbReference type="Proteomes" id="UP000800040">
    <property type="component" value="Unassembled WGS sequence"/>
</dbReference>
<keyword evidence="2" id="KW-1185">Reference proteome</keyword>
<gene>
    <name evidence="1" type="ORF">BDW02DRAFT_422856</name>
</gene>
<organism evidence="1 2">
    <name type="scientific">Decorospora gaudefroyi</name>
    <dbReference type="NCBI Taxonomy" id="184978"/>
    <lineage>
        <taxon>Eukaryota</taxon>
        <taxon>Fungi</taxon>
        <taxon>Dikarya</taxon>
        <taxon>Ascomycota</taxon>
        <taxon>Pezizomycotina</taxon>
        <taxon>Dothideomycetes</taxon>
        <taxon>Pleosporomycetidae</taxon>
        <taxon>Pleosporales</taxon>
        <taxon>Pleosporineae</taxon>
        <taxon>Pleosporaceae</taxon>
        <taxon>Decorospora</taxon>
    </lineage>
</organism>
<reference evidence="1" key="1">
    <citation type="submission" date="2020-01" db="EMBL/GenBank/DDBJ databases">
        <authorList>
            <consortium name="DOE Joint Genome Institute"/>
            <person name="Haridas S."/>
            <person name="Albert R."/>
            <person name="Binder M."/>
            <person name="Bloem J."/>
            <person name="Labutti K."/>
            <person name="Salamov A."/>
            <person name="Andreopoulos B."/>
            <person name="Baker S.E."/>
            <person name="Barry K."/>
            <person name="Bills G."/>
            <person name="Bluhm B.H."/>
            <person name="Cannon C."/>
            <person name="Castanera R."/>
            <person name="Culley D.E."/>
            <person name="Daum C."/>
            <person name="Ezra D."/>
            <person name="Gonzalez J.B."/>
            <person name="Henrissat B."/>
            <person name="Kuo A."/>
            <person name="Liang C."/>
            <person name="Lipzen A."/>
            <person name="Lutzoni F."/>
            <person name="Magnuson J."/>
            <person name="Mondo S."/>
            <person name="Nolan M."/>
            <person name="Ohm R."/>
            <person name="Pangilinan J."/>
            <person name="Park H.-J."/>
            <person name="Ramirez L."/>
            <person name="Alfaro M."/>
            <person name="Sun H."/>
            <person name="Tritt A."/>
            <person name="Yoshinaga Y."/>
            <person name="Zwiers L.-H."/>
            <person name="Turgeon B.G."/>
            <person name="Goodwin S.B."/>
            <person name="Spatafora J.W."/>
            <person name="Crous P.W."/>
            <person name="Grigoriev I.V."/>
        </authorList>
    </citation>
    <scope>NUCLEOTIDE SEQUENCE</scope>
    <source>
        <strain evidence="1">P77</strain>
    </source>
</reference>
<dbReference type="AlphaFoldDB" id="A0A6A5KDP1"/>
<evidence type="ECO:0000313" key="1">
    <source>
        <dbReference type="EMBL" id="KAF1832554.1"/>
    </source>
</evidence>
<dbReference type="EMBL" id="ML975336">
    <property type="protein sequence ID" value="KAF1832554.1"/>
    <property type="molecule type" value="Genomic_DNA"/>
</dbReference>
<accession>A0A6A5KDP1</accession>
<proteinExistence type="predicted"/>
<sequence>MEVEGWSVVVSGEANCRIPRRLRMAPCGLRVCRCRGRPHLRPYRGKDDQRLFWHCAPPQRPPRTRHAVRAVQCACCSCEAVAQLGQGGTWDSGAAGLASVSPRHEPCPERCSPYSPRPTIHRIQPPWPFNTLLTLLHSPACV</sequence>
<protein>
    <submittedName>
        <fullName evidence="1">Uncharacterized protein</fullName>
    </submittedName>
</protein>
<evidence type="ECO:0000313" key="2">
    <source>
        <dbReference type="Proteomes" id="UP000800040"/>
    </source>
</evidence>